<protein>
    <submittedName>
        <fullName evidence="4">Uncharacterized protein</fullName>
    </submittedName>
</protein>
<evidence type="ECO:0000313" key="6">
    <source>
        <dbReference type="Proteomes" id="UP001186944"/>
    </source>
</evidence>
<dbReference type="EMBL" id="VSWD01000009">
    <property type="protein sequence ID" value="KAK3093345.1"/>
    <property type="molecule type" value="Genomic_DNA"/>
</dbReference>
<dbReference type="InterPro" id="IPR036291">
    <property type="entry name" value="NAD(P)-bd_dom_sf"/>
</dbReference>
<evidence type="ECO:0000313" key="4">
    <source>
        <dbReference type="EMBL" id="KAK3093345.1"/>
    </source>
</evidence>
<keyword evidence="3" id="KW-0560">Oxidoreductase</keyword>
<gene>
    <name evidence="4" type="ORF">FSP39_014301</name>
    <name evidence="5" type="ORF">FSP39_016349</name>
</gene>
<dbReference type="PANTHER" id="PTHR43963">
    <property type="entry name" value="CARBONYL REDUCTASE 1-RELATED"/>
    <property type="match status" value="1"/>
</dbReference>
<reference evidence="4" key="1">
    <citation type="submission" date="2019-08" db="EMBL/GenBank/DDBJ databases">
        <title>The improved chromosome-level genome for the pearl oyster Pinctada fucata martensii using PacBio sequencing and Hi-C.</title>
        <authorList>
            <person name="Zheng Z."/>
        </authorList>
    </citation>
    <scope>NUCLEOTIDE SEQUENCE</scope>
    <source>
        <strain evidence="4">ZZ-2019</strain>
        <tissue evidence="4">Adductor muscle</tissue>
    </source>
</reference>
<dbReference type="SUPFAM" id="SSF51735">
    <property type="entry name" value="NAD(P)-binding Rossmann-fold domains"/>
    <property type="match status" value="1"/>
</dbReference>
<evidence type="ECO:0000256" key="1">
    <source>
        <dbReference type="ARBA" id="ARBA00006484"/>
    </source>
</evidence>
<keyword evidence="2" id="KW-0521">NADP</keyword>
<dbReference type="GO" id="GO:0016491">
    <property type="term" value="F:oxidoreductase activity"/>
    <property type="evidence" value="ECO:0007669"/>
    <property type="project" value="UniProtKB-KW"/>
</dbReference>
<dbReference type="Gene3D" id="3.40.50.720">
    <property type="entry name" value="NAD(P)-binding Rossmann-like Domain"/>
    <property type="match status" value="1"/>
</dbReference>
<comment type="similarity">
    <text evidence="1">Belongs to the short-chain dehydrogenases/reductases (SDR) family.</text>
</comment>
<dbReference type="Pfam" id="PF00106">
    <property type="entry name" value="adh_short"/>
    <property type="match status" value="1"/>
</dbReference>
<accession>A0AA88YBQ9</accession>
<dbReference type="EMBL" id="VSWD01000001">
    <property type="protein sequence ID" value="KAK3108817.1"/>
    <property type="molecule type" value="Genomic_DNA"/>
</dbReference>
<dbReference type="InterPro" id="IPR002347">
    <property type="entry name" value="SDR_fam"/>
</dbReference>
<dbReference type="PANTHER" id="PTHR43963:SF6">
    <property type="entry name" value="CHAIN DEHYDROGENASE FAMILY PROTEIN, PUTATIVE (AFU_ORTHOLOGUE AFUA_3G15350)-RELATED"/>
    <property type="match status" value="1"/>
</dbReference>
<comment type="caution">
    <text evidence="4">The sequence shown here is derived from an EMBL/GenBank/DDBJ whole genome shotgun (WGS) entry which is preliminary data.</text>
</comment>
<name>A0AA88YBQ9_PINIB</name>
<dbReference type="Proteomes" id="UP001186944">
    <property type="component" value="Unassembled WGS sequence"/>
</dbReference>
<evidence type="ECO:0000256" key="3">
    <source>
        <dbReference type="ARBA" id="ARBA00023002"/>
    </source>
</evidence>
<evidence type="ECO:0000313" key="5">
    <source>
        <dbReference type="EMBL" id="KAK3108817.1"/>
    </source>
</evidence>
<proteinExistence type="inferred from homology"/>
<organism evidence="4 6">
    <name type="scientific">Pinctada imbricata</name>
    <name type="common">Atlantic pearl-oyster</name>
    <name type="synonym">Pinctada martensii</name>
    <dbReference type="NCBI Taxonomy" id="66713"/>
    <lineage>
        <taxon>Eukaryota</taxon>
        <taxon>Metazoa</taxon>
        <taxon>Spiralia</taxon>
        <taxon>Lophotrochozoa</taxon>
        <taxon>Mollusca</taxon>
        <taxon>Bivalvia</taxon>
        <taxon>Autobranchia</taxon>
        <taxon>Pteriomorphia</taxon>
        <taxon>Pterioida</taxon>
        <taxon>Pterioidea</taxon>
        <taxon>Pteriidae</taxon>
        <taxon>Pinctada</taxon>
    </lineage>
</organism>
<dbReference type="PRINTS" id="PR00081">
    <property type="entry name" value="GDHRDH"/>
</dbReference>
<keyword evidence="6" id="KW-1185">Reference proteome</keyword>
<sequence length="220" mass="24947">MLCIDFVLINSKLCNDHHLIYLAAAKKVSIVTGSNRGLGLEIVSQLLQSEKFQGDVYLTSHMTDKGREPVKTLEQYGLNPCFHELDITQPGSIRMFEEHIVSKYGGVDIIINNAAVTYTKEEKVPLFQQANLSMGTDFKGTLNMCRIFWPRIKPHGRIVLLTNGYIANKNILVSKIPERLNGADFTFHTLITLMDEYMYESSTTWLEGKLWLARITLSDC</sequence>
<dbReference type="AlphaFoldDB" id="A0AA88YBQ9"/>
<evidence type="ECO:0000256" key="2">
    <source>
        <dbReference type="ARBA" id="ARBA00022857"/>
    </source>
</evidence>